<feature type="compositionally biased region" description="Basic and acidic residues" evidence="1">
    <location>
        <begin position="39"/>
        <end position="63"/>
    </location>
</feature>
<accession>Q0P175</accession>
<dbReference type="EMBL" id="DQ011605">
    <property type="protein sequence ID" value="AAZ06228.1"/>
    <property type="molecule type" value="Genomic_DNA"/>
</dbReference>
<reference evidence="2" key="1">
    <citation type="journal article" date="2006" name="Nature">
        <title>Sub1A is an ethylene-response-factor-like gene that confers submergence tolerance to rice.</title>
        <authorList>
            <person name="Xu K."/>
            <person name="Xu X."/>
            <person name="Fukao T."/>
            <person name="Canlas P."/>
            <person name="Maghirang-Rodriguez R."/>
            <person name="Heuer S."/>
            <person name="Ismail A.M."/>
            <person name="Bailey-Serres J."/>
            <person name="Ronald P.C."/>
            <person name="Mackill D.J."/>
        </authorList>
    </citation>
    <scope>NUCLEOTIDE SEQUENCE</scope>
</reference>
<feature type="region of interest" description="Disordered" evidence="1">
    <location>
        <begin position="84"/>
        <end position="108"/>
    </location>
</feature>
<proteinExistence type="predicted"/>
<evidence type="ECO:0000313" key="2">
    <source>
        <dbReference type="EMBL" id="AAZ06233.1"/>
    </source>
</evidence>
<organism evidence="2">
    <name type="scientific">Oryza sativa subsp. indica</name>
    <name type="common">Rice</name>
    <dbReference type="NCBI Taxonomy" id="39946"/>
    <lineage>
        <taxon>Eukaryota</taxon>
        <taxon>Viridiplantae</taxon>
        <taxon>Streptophyta</taxon>
        <taxon>Embryophyta</taxon>
        <taxon>Tracheophyta</taxon>
        <taxon>Spermatophyta</taxon>
        <taxon>Magnoliopsida</taxon>
        <taxon>Liliopsida</taxon>
        <taxon>Poales</taxon>
        <taxon>Poaceae</taxon>
        <taxon>BOP clade</taxon>
        <taxon>Oryzoideae</taxon>
        <taxon>Oryzeae</taxon>
        <taxon>Oryzinae</taxon>
        <taxon>Oryza</taxon>
        <taxon>Oryza sativa</taxon>
    </lineage>
</organism>
<sequence>MAFACNNRFCGMGQDSYHLGSGSTKLAGMRRRGAARGGHAGEEWRGDGREEWRNGGERREERPQSFPFQIDAPSALAARSLLPGGGEEQRAVAGGRGAERGAAARQERRTTWEWSAAWRLTRGRGATCGTMAGERNGYSPFPLRYLPLASSFTKLTARWGRGAACSAAAESE</sequence>
<evidence type="ECO:0000256" key="1">
    <source>
        <dbReference type="SAM" id="MobiDB-lite"/>
    </source>
</evidence>
<name>Q0P175_ORYSI</name>
<protein>
    <submittedName>
        <fullName evidence="2">Uncharacterized protein</fullName>
    </submittedName>
</protein>
<dbReference type="EMBL" id="DQ011606">
    <property type="protein sequence ID" value="AAZ06233.1"/>
    <property type="molecule type" value="Genomic_DNA"/>
</dbReference>
<feature type="region of interest" description="Disordered" evidence="1">
    <location>
        <begin position="31"/>
        <end position="70"/>
    </location>
</feature>
<gene>
    <name evidence="2" type="ORF">TQH17P5.6</name>
</gene>
<dbReference type="AlphaFoldDB" id="Q0P175"/>